<keyword evidence="3" id="KW-1185">Reference proteome</keyword>
<accession>A0ABR5DEH2</accession>
<proteinExistence type="predicted"/>
<dbReference type="RefSeq" id="WP_045015426.1">
    <property type="nucleotide sequence ID" value="NZ_CP166104.1"/>
</dbReference>
<name>A0ABR5DEH2_9HYPH</name>
<comment type="caution">
    <text evidence="2">The sequence shown here is derived from an EMBL/GenBank/DDBJ whole genome shotgun (WGS) entry which is preliminary data.</text>
</comment>
<keyword evidence="1" id="KW-0812">Transmembrane</keyword>
<keyword evidence="1" id="KW-1133">Transmembrane helix</keyword>
<dbReference type="EMBL" id="JWIT01000001">
    <property type="protein sequence ID" value="KJF75424.1"/>
    <property type="molecule type" value="Genomic_DNA"/>
</dbReference>
<reference evidence="2 3" key="1">
    <citation type="submission" date="2014-12" db="EMBL/GenBank/DDBJ databases">
        <authorList>
            <person name="Kuzmanovic N."/>
            <person name="Pulawska J."/>
            <person name="Obradovic A."/>
        </authorList>
    </citation>
    <scope>NUCLEOTIDE SEQUENCE [LARGE SCALE GENOMIC DNA]</scope>
    <source>
        <strain evidence="2 3">KFB 330</strain>
    </source>
</reference>
<sequence>MKAFLRFLSFLLLIAAVFLGVLDSIRSVSTSSVNITGILSVWNYLLPASRTMVEAALAHYIHPEAWRFIENALSGLPAFAFFLALSLLCWMAGYRKRKVMRRSSVLSD</sequence>
<evidence type="ECO:0000313" key="2">
    <source>
        <dbReference type="EMBL" id="KJF75424.1"/>
    </source>
</evidence>
<protein>
    <submittedName>
        <fullName evidence="2">Uncharacterized protein</fullName>
    </submittedName>
</protein>
<evidence type="ECO:0000313" key="3">
    <source>
        <dbReference type="Proteomes" id="UP000032564"/>
    </source>
</evidence>
<feature type="transmembrane region" description="Helical" evidence="1">
    <location>
        <begin position="76"/>
        <end position="94"/>
    </location>
</feature>
<evidence type="ECO:0000256" key="1">
    <source>
        <dbReference type="SAM" id="Phobius"/>
    </source>
</evidence>
<organism evidence="2 3">
    <name type="scientific">Agrobacterium arsenijevicii</name>
    <dbReference type="NCBI Taxonomy" id="1585697"/>
    <lineage>
        <taxon>Bacteria</taxon>
        <taxon>Pseudomonadati</taxon>
        <taxon>Pseudomonadota</taxon>
        <taxon>Alphaproteobacteria</taxon>
        <taxon>Hyphomicrobiales</taxon>
        <taxon>Rhizobiaceae</taxon>
        <taxon>Rhizobium/Agrobacterium group</taxon>
        <taxon>Agrobacterium</taxon>
    </lineage>
</organism>
<dbReference type="Proteomes" id="UP000032564">
    <property type="component" value="Unassembled WGS sequence"/>
</dbReference>
<gene>
    <name evidence="2" type="ORF">RP75_01870</name>
</gene>
<keyword evidence="1" id="KW-0472">Membrane</keyword>